<organism evidence="3 4">
    <name type="scientific">Methylibium petroleiphilum (strain ATCC BAA-1232 / LMG 22953 / PM1)</name>
    <dbReference type="NCBI Taxonomy" id="420662"/>
    <lineage>
        <taxon>Bacteria</taxon>
        <taxon>Pseudomonadati</taxon>
        <taxon>Pseudomonadota</taxon>
        <taxon>Betaproteobacteria</taxon>
        <taxon>Burkholderiales</taxon>
        <taxon>Sphaerotilaceae</taxon>
        <taxon>Methylibium</taxon>
    </lineage>
</organism>
<feature type="region of interest" description="Disordered" evidence="1">
    <location>
        <begin position="140"/>
        <end position="176"/>
    </location>
</feature>
<feature type="compositionally biased region" description="Basic and acidic residues" evidence="1">
    <location>
        <begin position="161"/>
        <end position="170"/>
    </location>
</feature>
<reference evidence="3 4" key="1">
    <citation type="journal article" date="2007" name="J. Bacteriol.">
        <title>Whole-genome analysis of the methyl tert-butyl ether-degrading beta-proteobacterium Methylibium petroleiphilum PM1.</title>
        <authorList>
            <person name="Kane S.R."/>
            <person name="Chakicherla A.Y."/>
            <person name="Chain P.S.G."/>
            <person name="Schmidt R."/>
            <person name="Shin M.W."/>
            <person name="Legler T.C."/>
            <person name="Scow K.M."/>
            <person name="Larimer F.W."/>
            <person name="Lucas S.M."/>
            <person name="Richardson P.M."/>
            <person name="Hristova K.R."/>
        </authorList>
    </citation>
    <scope>NUCLEOTIDE SEQUENCE [LARGE SCALE GENOMIC DNA]</scope>
    <source>
        <strain evidence="4">ATCC BAA-1232 / LMG 22953 / PM1</strain>
    </source>
</reference>
<feature type="domain" description="ATP-grasp fold PylC-type" evidence="2">
    <location>
        <begin position="142"/>
        <end position="275"/>
    </location>
</feature>
<dbReference type="Gene3D" id="3.30.470.20">
    <property type="entry name" value="ATP-grasp fold, B domain"/>
    <property type="match status" value="1"/>
</dbReference>
<dbReference type="EMBL" id="CP000555">
    <property type="protein sequence ID" value="ABM95562.1"/>
    <property type="molecule type" value="Genomic_DNA"/>
</dbReference>
<evidence type="ECO:0000313" key="3">
    <source>
        <dbReference type="EMBL" id="ABM95562.1"/>
    </source>
</evidence>
<dbReference type="HOGENOM" id="CLU_057102_1_0_4"/>
<dbReference type="SUPFAM" id="SSF56059">
    <property type="entry name" value="Glutathione synthetase ATP-binding domain-like"/>
    <property type="match status" value="1"/>
</dbReference>
<keyword evidence="4" id="KW-1185">Reference proteome</keyword>
<dbReference type="InterPro" id="IPR003806">
    <property type="entry name" value="ATP-grasp_PylC-type"/>
</dbReference>
<dbReference type="AlphaFoldDB" id="A2SJ23"/>
<proteinExistence type="predicted"/>
<dbReference type="InterPro" id="IPR016677">
    <property type="entry name" value="UCP016817_carboligase"/>
</dbReference>
<dbReference type="RefSeq" id="WP_011830192.1">
    <property type="nucleotide sequence ID" value="NC_008825.1"/>
</dbReference>
<dbReference type="GO" id="GO:0046872">
    <property type="term" value="F:metal ion binding"/>
    <property type="evidence" value="ECO:0007669"/>
    <property type="project" value="InterPro"/>
</dbReference>
<dbReference type="STRING" id="420662.Mpe_A2608"/>
<sequence length="386" mass="40686">MSAASTGRATLVVAGLSARWMAEAAARDGYDVIALDVFGDVDTRRAARQWASIGRDGAQLGIDPQRTLAALRAAAADPQVLGWVAGSGFEGQPELLGRGAQALPLIGTPAETVLRVRDPAGFFGMLDWLGLPHPEVQFDAPDPPSGWLRKEARGTGGWHIRPADDPHPADPEQQPYYQREAPGTPMSALFLANGREARVLGISELIVRPLGAHHPHVYRGAIGPVALPAALAVGLDTTLHTLVAAFGLRGLCSLDFLLDGDHWSLLEINPRPSASAVLYGDHLAWMRAHVGACLQGTLPSAETAAPAPGTLRGSEIVFARRAVQLTAAQAEALASRDDCHDLPAAGSRHAPGDPLCSVDAQGTRVAEVRERLAEKRAALRASLAQT</sequence>
<dbReference type="Proteomes" id="UP000000366">
    <property type="component" value="Chromosome"/>
</dbReference>
<accession>A2SJ23</accession>
<name>A2SJ23_METPP</name>
<evidence type="ECO:0000256" key="1">
    <source>
        <dbReference type="SAM" id="MobiDB-lite"/>
    </source>
</evidence>
<dbReference type="PIRSF" id="PIRSF016817">
    <property type="entry name" value="UCP016817_carboligase"/>
    <property type="match status" value="1"/>
</dbReference>
<protein>
    <recommendedName>
        <fullName evidence="2">ATP-grasp fold PylC-type domain-containing protein</fullName>
    </recommendedName>
</protein>
<dbReference type="GO" id="GO:0005524">
    <property type="term" value="F:ATP binding"/>
    <property type="evidence" value="ECO:0007669"/>
    <property type="project" value="InterPro"/>
</dbReference>
<dbReference type="Pfam" id="PF02655">
    <property type="entry name" value="ATP-grasp_3"/>
    <property type="match status" value="1"/>
</dbReference>
<dbReference type="eggNOG" id="COG2232">
    <property type="taxonomic scope" value="Bacteria"/>
</dbReference>
<evidence type="ECO:0000259" key="2">
    <source>
        <dbReference type="Pfam" id="PF02655"/>
    </source>
</evidence>
<dbReference type="KEGG" id="mpt:Mpe_A2608"/>
<gene>
    <name evidence="3" type="ordered locus">Mpe_A2608</name>
</gene>
<evidence type="ECO:0000313" key="4">
    <source>
        <dbReference type="Proteomes" id="UP000000366"/>
    </source>
</evidence>